<sequence length="925" mass="94068">MAEQEEEADAEGINSASEQQQQQNDTPLLRFGARSAVEGGRQGLPCGAVLSPFAHVHPPPPALHLAPALCLNCAAYINPFCSTDSASGTWRCCFCKHSNPGYSERSKGPELASSVVEYIQQDAHSQIHTAGVQLATGPHRRRGSEATTAAASGTHAIALVIDGNACGQALADLAGSIAEVLPQLDQGSSVALLVFTGVVTVFRLARDGAAVAHVLPATRVLPPAATLAALGSAAGATFGTLRWDGAKLAQILSSLKGSDGGGGGGGGSARNRALWPNRRKRGLGAAVAYALQLIRAEPCATAHVVVCTEGGASWGPGAAAAPDALALTADADPERTVAAVAYFAGLGEQASAGGIGVDLFCAGARALGAATLHALTRPTGGVVVARQTFGAAFQRDLLRVLSQPPGAAAAAAAAAAGLRACVLDVRTCARAELLRVVGPASSTDAHGGVDDDAYRIALAAAQGGRFDASAQAPAAEGLLRLRVGRADPCLALALYFSDPAKGGWLGGVGAGGGGGDWVHVQCVARFLRGGGVRVTRVISARLPVVRADSIPAAPALEDVDVAVTAVLIAKTAVLKACEGEETGADLKASALQAQAHVVAALRAVAKAHRSAARAAAAASARHPSTTNTVQTTQPFPPQLEGLVPLLYHLHRGALLGRMRLSADEVACARHLFLRAPAEDCARMMAPALCVATEAPLPLPPLAGADAALAGAYTQQQELSAGAMQQGWRHSNQGELRDFGGGTGGGSGSGAGGVPSGRDGGLHTGGSLGVVAGKADGVITSSAVHNANVENINDDDDDVRMTLVPVAPETLAMLPHRVLVMDTHDALYVWSGARAAGDARARRLRDAAIDAAAAAAAARFPCAEVTVLREGQSWCRHLLCRLAPSHMDAEVGRGRSDAAIAELCVRLPHTDDLTLRQFTYSVVGGV</sequence>
<keyword evidence="7" id="KW-0653">Protein transport</keyword>
<dbReference type="InterPro" id="IPR006896">
    <property type="entry name" value="Sec23/24_trunk_dom"/>
</dbReference>
<gene>
    <name evidence="11" type="ORF">JKP88DRAFT_301546</name>
</gene>
<dbReference type="GO" id="GO:0005789">
    <property type="term" value="C:endoplasmic reticulum membrane"/>
    <property type="evidence" value="ECO:0007669"/>
    <property type="project" value="UniProtKB-SubCell"/>
</dbReference>
<accession>A0A835ZAM5</accession>
<evidence type="ECO:0000259" key="10">
    <source>
        <dbReference type="Pfam" id="PF04811"/>
    </source>
</evidence>
<dbReference type="SUPFAM" id="SSF81811">
    <property type="entry name" value="Helical domain of Sec23/24"/>
    <property type="match status" value="1"/>
</dbReference>
<dbReference type="GO" id="GO:0005096">
    <property type="term" value="F:GTPase activator activity"/>
    <property type="evidence" value="ECO:0007669"/>
    <property type="project" value="TreeGrafter"/>
</dbReference>
<keyword evidence="4 7" id="KW-0931">ER-Golgi transport</keyword>
<dbReference type="InterPro" id="IPR036175">
    <property type="entry name" value="Sec23/24_helical_dom_sf"/>
</dbReference>
<keyword evidence="5 7" id="KW-0472">Membrane</keyword>
<comment type="similarity">
    <text evidence="7">Belongs to the SEC23/SEC24 family. SEC23 subfamily.</text>
</comment>
<evidence type="ECO:0000256" key="6">
    <source>
        <dbReference type="ARBA" id="ARBA00023329"/>
    </source>
</evidence>
<dbReference type="InterPro" id="IPR029006">
    <property type="entry name" value="ADF-H/Gelsolin-like_dom_sf"/>
</dbReference>
<evidence type="ECO:0000313" key="11">
    <source>
        <dbReference type="EMBL" id="KAG5189538.1"/>
    </source>
</evidence>
<evidence type="ECO:0000256" key="3">
    <source>
        <dbReference type="ARBA" id="ARBA00022833"/>
    </source>
</evidence>
<dbReference type="InterPro" id="IPR036174">
    <property type="entry name" value="Znf_Sec23_Sec24_sf"/>
</dbReference>
<dbReference type="GO" id="GO:0006886">
    <property type="term" value="P:intracellular protein transport"/>
    <property type="evidence" value="ECO:0007669"/>
    <property type="project" value="InterPro"/>
</dbReference>
<feature type="compositionally biased region" description="Gly residues" evidence="8">
    <location>
        <begin position="738"/>
        <end position="764"/>
    </location>
</feature>
<dbReference type="GO" id="GO:0090110">
    <property type="term" value="P:COPII-coated vesicle cargo loading"/>
    <property type="evidence" value="ECO:0007669"/>
    <property type="project" value="TreeGrafter"/>
</dbReference>
<dbReference type="Gene3D" id="3.40.50.410">
    <property type="entry name" value="von Willebrand factor, type A domain"/>
    <property type="match status" value="1"/>
</dbReference>
<evidence type="ECO:0000259" key="9">
    <source>
        <dbReference type="Pfam" id="PF04810"/>
    </source>
</evidence>
<dbReference type="Gene3D" id="3.40.20.10">
    <property type="entry name" value="Severin"/>
    <property type="match status" value="1"/>
</dbReference>
<dbReference type="PANTHER" id="PTHR11141:SF6">
    <property type="entry name" value="PROTEIN TRANSPORT PROTEIN SEC23 A"/>
    <property type="match status" value="1"/>
</dbReference>
<dbReference type="Pfam" id="PF04810">
    <property type="entry name" value="zf-Sec23_Sec24"/>
    <property type="match status" value="1"/>
</dbReference>
<feature type="region of interest" description="Disordered" evidence="8">
    <location>
        <begin position="731"/>
        <end position="764"/>
    </location>
</feature>
<evidence type="ECO:0000256" key="7">
    <source>
        <dbReference type="RuleBase" id="RU365030"/>
    </source>
</evidence>
<dbReference type="InterPro" id="IPR037364">
    <property type="entry name" value="Sec23"/>
</dbReference>
<keyword evidence="1 7" id="KW-0479">Metal-binding</keyword>
<keyword evidence="3 7" id="KW-0862">Zinc</keyword>
<keyword evidence="7" id="KW-0963">Cytoplasm</keyword>
<dbReference type="OrthoDB" id="3979788at2759"/>
<dbReference type="InterPro" id="IPR036465">
    <property type="entry name" value="vWFA_dom_sf"/>
</dbReference>
<reference evidence="11" key="1">
    <citation type="submission" date="2021-02" db="EMBL/GenBank/DDBJ databases">
        <title>First Annotated Genome of the Yellow-green Alga Tribonema minus.</title>
        <authorList>
            <person name="Mahan K.M."/>
        </authorList>
    </citation>
    <scope>NUCLEOTIDE SEQUENCE</scope>
    <source>
        <strain evidence="11">UTEX B ZZ1240</strain>
    </source>
</reference>
<comment type="function">
    <text evidence="7">Component of the coat protein complex II (COPII) which promotes the formation of transport vesicles from the endoplasmic reticulum (ER). The coat has two main functions, the physical deformation of the endoplasmic reticulum membrane into vesicles and the selection of cargo molecules.</text>
</comment>
<keyword evidence="7" id="KW-0813">Transport</keyword>
<dbReference type="PANTHER" id="PTHR11141">
    <property type="entry name" value="PROTEIN TRANSPORT PROTEIN SEC23"/>
    <property type="match status" value="1"/>
</dbReference>
<comment type="caution">
    <text evidence="11">The sequence shown here is derived from an EMBL/GenBank/DDBJ whole genome shotgun (WGS) entry which is preliminary data.</text>
</comment>
<dbReference type="Pfam" id="PF04811">
    <property type="entry name" value="Sec23_trunk"/>
    <property type="match status" value="1"/>
</dbReference>
<dbReference type="EMBL" id="JAFCMP010000048">
    <property type="protein sequence ID" value="KAG5189538.1"/>
    <property type="molecule type" value="Genomic_DNA"/>
</dbReference>
<evidence type="ECO:0000256" key="1">
    <source>
        <dbReference type="ARBA" id="ARBA00022723"/>
    </source>
</evidence>
<keyword evidence="12" id="KW-1185">Reference proteome</keyword>
<dbReference type="Proteomes" id="UP000664859">
    <property type="component" value="Unassembled WGS sequence"/>
</dbReference>
<feature type="domain" description="Sec23/Sec24 trunk" evidence="10">
    <location>
        <begin position="277"/>
        <end position="399"/>
    </location>
</feature>
<evidence type="ECO:0000313" key="12">
    <source>
        <dbReference type="Proteomes" id="UP000664859"/>
    </source>
</evidence>
<feature type="domain" description="Zinc finger Sec23/Sec24-type" evidence="9">
    <location>
        <begin position="67"/>
        <end position="100"/>
    </location>
</feature>
<protein>
    <recommendedName>
        <fullName evidence="7">Protein transport protein SEC23</fullName>
    </recommendedName>
</protein>
<feature type="region of interest" description="Disordered" evidence="8">
    <location>
        <begin position="615"/>
        <end position="635"/>
    </location>
</feature>
<feature type="compositionally biased region" description="Polar residues" evidence="8">
    <location>
        <begin position="14"/>
        <end position="25"/>
    </location>
</feature>
<dbReference type="Gene3D" id="1.20.120.730">
    <property type="entry name" value="Sec23/Sec24 helical domain"/>
    <property type="match status" value="1"/>
</dbReference>
<evidence type="ECO:0000256" key="5">
    <source>
        <dbReference type="ARBA" id="ARBA00023136"/>
    </source>
</evidence>
<dbReference type="Gene3D" id="2.30.30.380">
    <property type="entry name" value="Zn-finger domain of Sec23/24"/>
    <property type="match status" value="1"/>
</dbReference>
<dbReference type="SUPFAM" id="SSF53300">
    <property type="entry name" value="vWA-like"/>
    <property type="match status" value="1"/>
</dbReference>
<keyword evidence="6 7" id="KW-0968">Cytoplasmic vesicle</keyword>
<proteinExistence type="inferred from homology"/>
<evidence type="ECO:0000256" key="4">
    <source>
        <dbReference type="ARBA" id="ARBA00022892"/>
    </source>
</evidence>
<dbReference type="GO" id="GO:0008270">
    <property type="term" value="F:zinc ion binding"/>
    <property type="evidence" value="ECO:0007669"/>
    <property type="project" value="InterPro"/>
</dbReference>
<dbReference type="SUPFAM" id="SSF82754">
    <property type="entry name" value="C-terminal, gelsolin-like domain of Sec23/24"/>
    <property type="match status" value="1"/>
</dbReference>
<feature type="compositionally biased region" description="Polar residues" evidence="8">
    <location>
        <begin position="623"/>
        <end position="633"/>
    </location>
</feature>
<dbReference type="AlphaFoldDB" id="A0A835ZAM5"/>
<dbReference type="GO" id="GO:0030127">
    <property type="term" value="C:COPII vesicle coat"/>
    <property type="evidence" value="ECO:0007669"/>
    <property type="project" value="InterPro"/>
</dbReference>
<feature type="compositionally biased region" description="Acidic residues" evidence="8">
    <location>
        <begin position="1"/>
        <end position="10"/>
    </location>
</feature>
<keyword evidence="2 7" id="KW-0256">Endoplasmic reticulum</keyword>
<dbReference type="InterPro" id="IPR036180">
    <property type="entry name" value="Gelsolin-like_dom_sf"/>
</dbReference>
<dbReference type="SUPFAM" id="SSF82919">
    <property type="entry name" value="Zn-finger domain of Sec23/24"/>
    <property type="match status" value="1"/>
</dbReference>
<dbReference type="GO" id="GO:0070971">
    <property type="term" value="C:endoplasmic reticulum exit site"/>
    <property type="evidence" value="ECO:0007669"/>
    <property type="project" value="TreeGrafter"/>
</dbReference>
<organism evidence="11 12">
    <name type="scientific">Tribonema minus</name>
    <dbReference type="NCBI Taxonomy" id="303371"/>
    <lineage>
        <taxon>Eukaryota</taxon>
        <taxon>Sar</taxon>
        <taxon>Stramenopiles</taxon>
        <taxon>Ochrophyta</taxon>
        <taxon>PX clade</taxon>
        <taxon>Xanthophyceae</taxon>
        <taxon>Tribonematales</taxon>
        <taxon>Tribonemataceae</taxon>
        <taxon>Tribonema</taxon>
    </lineage>
</organism>
<dbReference type="InterPro" id="IPR006895">
    <property type="entry name" value="Znf_Sec23_Sec24"/>
</dbReference>
<comment type="subcellular location">
    <subcellularLocation>
        <location evidence="7">Cytoplasmic vesicle</location>
        <location evidence="7">COPII-coated vesicle membrane</location>
        <topology evidence="7">Peripheral membrane protein</topology>
        <orientation evidence="7">Cytoplasmic side</orientation>
    </subcellularLocation>
    <subcellularLocation>
        <location evidence="7">Endoplasmic reticulum membrane</location>
        <topology evidence="7">Peripheral membrane protein</topology>
        <orientation evidence="7">Cytoplasmic side</orientation>
    </subcellularLocation>
</comment>
<evidence type="ECO:0000256" key="2">
    <source>
        <dbReference type="ARBA" id="ARBA00022824"/>
    </source>
</evidence>
<name>A0A835ZAM5_9STRA</name>
<feature type="region of interest" description="Disordered" evidence="8">
    <location>
        <begin position="1"/>
        <end position="25"/>
    </location>
</feature>
<evidence type="ECO:0000256" key="8">
    <source>
        <dbReference type="SAM" id="MobiDB-lite"/>
    </source>
</evidence>